<evidence type="ECO:0000313" key="9">
    <source>
        <dbReference type="Proteomes" id="UP000269374"/>
    </source>
</evidence>
<dbReference type="InterPro" id="IPR049704">
    <property type="entry name" value="Aminotrans_3_PPA_site"/>
</dbReference>
<dbReference type="Gene3D" id="3.90.1150.10">
    <property type="entry name" value="Aspartate Aminotransferase, domain 1"/>
    <property type="match status" value="1"/>
</dbReference>
<evidence type="ECO:0000256" key="4">
    <source>
        <dbReference type="ARBA" id="ARBA00022679"/>
    </source>
</evidence>
<dbReference type="EMBL" id="CP032627">
    <property type="protein sequence ID" value="AYG00270.1"/>
    <property type="molecule type" value="Genomic_DNA"/>
</dbReference>
<dbReference type="Proteomes" id="UP000269374">
    <property type="component" value="Chromosome"/>
</dbReference>
<evidence type="ECO:0000256" key="2">
    <source>
        <dbReference type="ARBA" id="ARBA00022576"/>
    </source>
</evidence>
<dbReference type="PANTHER" id="PTHR11986:SF79">
    <property type="entry name" value="ACETYLORNITHINE AMINOTRANSFERASE, MITOCHONDRIAL"/>
    <property type="match status" value="1"/>
</dbReference>
<dbReference type="EC" id="2.6.1.11" evidence="8"/>
<dbReference type="NCBIfam" id="NF002797">
    <property type="entry name" value="PRK02936.1"/>
    <property type="match status" value="1"/>
</dbReference>
<dbReference type="InterPro" id="IPR050103">
    <property type="entry name" value="Class-III_PLP-dep_AT"/>
</dbReference>
<protein>
    <submittedName>
        <fullName evidence="8">Acetylornithine transaminase</fullName>
        <ecNumber evidence="8">2.6.1.11</ecNumber>
    </submittedName>
</protein>
<dbReference type="KEGG" id="lact:D7I46_03715"/>
<evidence type="ECO:0000256" key="5">
    <source>
        <dbReference type="ARBA" id="ARBA00022898"/>
    </source>
</evidence>
<evidence type="ECO:0000256" key="7">
    <source>
        <dbReference type="RuleBase" id="RU003560"/>
    </source>
</evidence>
<comment type="pathway">
    <text evidence="6">Amino-acid biosynthesis.</text>
</comment>
<dbReference type="NCBIfam" id="TIGR00707">
    <property type="entry name" value="argD"/>
    <property type="match status" value="1"/>
</dbReference>
<name>A0A387BHB7_9LACT</name>
<keyword evidence="9" id="KW-1185">Reference proteome</keyword>
<dbReference type="GO" id="GO:0030170">
    <property type="term" value="F:pyridoxal phosphate binding"/>
    <property type="evidence" value="ECO:0007669"/>
    <property type="project" value="InterPro"/>
</dbReference>
<dbReference type="PANTHER" id="PTHR11986">
    <property type="entry name" value="AMINOTRANSFERASE CLASS III"/>
    <property type="match status" value="1"/>
</dbReference>
<dbReference type="InterPro" id="IPR004636">
    <property type="entry name" value="AcOrn/SuccOrn_fam"/>
</dbReference>
<dbReference type="GO" id="GO:0006526">
    <property type="term" value="P:L-arginine biosynthetic process"/>
    <property type="evidence" value="ECO:0007669"/>
    <property type="project" value="UniProtKB-ARBA"/>
</dbReference>
<dbReference type="Gene3D" id="3.40.640.10">
    <property type="entry name" value="Type I PLP-dependent aspartate aminotransferase-like (Major domain)"/>
    <property type="match status" value="1"/>
</dbReference>
<dbReference type="PIRSF" id="PIRSF000521">
    <property type="entry name" value="Transaminase_4ab_Lys_Orn"/>
    <property type="match status" value="1"/>
</dbReference>
<accession>A0A387BHB7</accession>
<keyword evidence="5 7" id="KW-0663">Pyridoxal phosphate</keyword>
<dbReference type="InterPro" id="IPR015421">
    <property type="entry name" value="PyrdxlP-dep_Trfase_major"/>
</dbReference>
<dbReference type="GO" id="GO:0003992">
    <property type="term" value="F:N2-acetyl-L-ornithine:2-oxoglutarate 5-aminotransferase activity"/>
    <property type="evidence" value="ECO:0007669"/>
    <property type="project" value="UniProtKB-EC"/>
</dbReference>
<dbReference type="FunFam" id="3.40.640.10:FF:000004">
    <property type="entry name" value="Acetylornithine aminotransferase"/>
    <property type="match status" value="1"/>
</dbReference>
<proteinExistence type="inferred from homology"/>
<dbReference type="CDD" id="cd00610">
    <property type="entry name" value="OAT_like"/>
    <property type="match status" value="1"/>
</dbReference>
<dbReference type="SUPFAM" id="SSF53383">
    <property type="entry name" value="PLP-dependent transferases"/>
    <property type="match status" value="1"/>
</dbReference>
<dbReference type="GO" id="GO:0042802">
    <property type="term" value="F:identical protein binding"/>
    <property type="evidence" value="ECO:0007669"/>
    <property type="project" value="TreeGrafter"/>
</dbReference>
<keyword evidence="2 8" id="KW-0032">Aminotransferase</keyword>
<dbReference type="NCBIfam" id="NF002325">
    <property type="entry name" value="PRK01278.1"/>
    <property type="match status" value="1"/>
</dbReference>
<evidence type="ECO:0000256" key="3">
    <source>
        <dbReference type="ARBA" id="ARBA00022605"/>
    </source>
</evidence>
<sequence length="377" mass="41125">MTDLLENYSRFPFSLIKGEEVYLFDENGKRYLDFTSGIGVMNMGYSFEAGKIAVKTQIDALSHLSNLYQNPLQEKVAAKLSQNHEYKAFFCNSGTEANEAALKLTRLIKSGQKVLAFNHGFHGRTFGAMSATMQEKIQAGFSPLLPDFVCSDYNDVDGLWQVLSNQNIGAIILEMVQGEGGVLPITPEFVQVLKEAQKAGILLIIDEVQTGIGRTGKLFSFEHFGLKPDIFTVAKALANGIPTGAMLCKNEYADYFSKGKHGSTFGGNPLAMASANEVLTAMTPDFLSEVTDKSEFFLSVLTEKLSVKSQVKAIRSVGLMLGIQLTDGQKITEILGMLRDEGLLALSAGDDVIRLLPPLIMTKAELVKGAEILEKVL</sequence>
<dbReference type="InterPro" id="IPR015424">
    <property type="entry name" value="PyrdxlP-dep_Trfase"/>
</dbReference>
<evidence type="ECO:0000256" key="6">
    <source>
        <dbReference type="ARBA" id="ARBA00029440"/>
    </source>
</evidence>
<dbReference type="AlphaFoldDB" id="A0A387BHB7"/>
<dbReference type="InterPro" id="IPR015422">
    <property type="entry name" value="PyrdxlP-dep_Trfase_small"/>
</dbReference>
<keyword evidence="4 8" id="KW-0808">Transferase</keyword>
<gene>
    <name evidence="8" type="ORF">D7I46_03715</name>
</gene>
<dbReference type="OrthoDB" id="9807885at2"/>
<evidence type="ECO:0000313" key="8">
    <source>
        <dbReference type="EMBL" id="AYG00270.1"/>
    </source>
</evidence>
<dbReference type="Pfam" id="PF00202">
    <property type="entry name" value="Aminotran_3"/>
    <property type="match status" value="1"/>
</dbReference>
<evidence type="ECO:0000256" key="1">
    <source>
        <dbReference type="ARBA" id="ARBA00001933"/>
    </source>
</evidence>
<comment type="cofactor">
    <cofactor evidence="1">
        <name>pyridoxal 5'-phosphate</name>
        <dbReference type="ChEBI" id="CHEBI:597326"/>
    </cofactor>
</comment>
<comment type="similarity">
    <text evidence="7">Belongs to the class-III pyridoxal-phosphate-dependent aminotransferase family.</text>
</comment>
<dbReference type="InterPro" id="IPR005814">
    <property type="entry name" value="Aminotrans_3"/>
</dbReference>
<keyword evidence="3" id="KW-0028">Amino-acid biosynthesis</keyword>
<dbReference type="RefSeq" id="WP_120771658.1">
    <property type="nucleotide sequence ID" value="NZ_CP032627.1"/>
</dbReference>
<reference evidence="8 9" key="1">
    <citation type="submission" date="2018-09" db="EMBL/GenBank/DDBJ databases">
        <title>Genome sequencing of strain 1JSPR-7.</title>
        <authorList>
            <person name="Heo J."/>
            <person name="Kim S.-J."/>
            <person name="Kwon S.-W."/>
        </authorList>
    </citation>
    <scope>NUCLEOTIDE SEQUENCE [LARGE SCALE GENOMIC DNA]</scope>
    <source>
        <strain evidence="8 9">1JSPR-7</strain>
    </source>
</reference>
<organism evidence="8 9">
    <name type="scientific">Lactococcus allomyrinae</name>
    <dbReference type="NCBI Taxonomy" id="2419773"/>
    <lineage>
        <taxon>Bacteria</taxon>
        <taxon>Bacillati</taxon>
        <taxon>Bacillota</taxon>
        <taxon>Bacilli</taxon>
        <taxon>Lactobacillales</taxon>
        <taxon>Streptococcaceae</taxon>
        <taxon>Lactococcus</taxon>
    </lineage>
</organism>
<dbReference type="PROSITE" id="PS00600">
    <property type="entry name" value="AA_TRANSFER_CLASS_3"/>
    <property type="match status" value="1"/>
</dbReference>